<evidence type="ECO:0000256" key="2">
    <source>
        <dbReference type="SAM" id="SignalP"/>
    </source>
</evidence>
<dbReference type="PANTHER" id="PTHR36571">
    <property type="entry name" value="PROTEIN YGIW"/>
    <property type="match status" value="1"/>
</dbReference>
<reference evidence="3" key="1">
    <citation type="journal article" date="2021" name="PeerJ">
        <title>Extensive microbial diversity within the chicken gut microbiome revealed by metagenomics and culture.</title>
        <authorList>
            <person name="Gilroy R."/>
            <person name="Ravi A."/>
            <person name="Getino M."/>
            <person name="Pursley I."/>
            <person name="Horton D.L."/>
            <person name="Alikhan N.F."/>
            <person name="Baker D."/>
            <person name="Gharbi K."/>
            <person name="Hall N."/>
            <person name="Watson M."/>
            <person name="Adriaenssens E.M."/>
            <person name="Foster-Nyarko E."/>
            <person name="Jarju S."/>
            <person name="Secka A."/>
            <person name="Antonio M."/>
            <person name="Oren A."/>
            <person name="Chaudhuri R.R."/>
            <person name="La Ragione R."/>
            <person name="Hildebrand F."/>
            <person name="Pallen M.J."/>
        </authorList>
    </citation>
    <scope>NUCLEOTIDE SEQUENCE</scope>
    <source>
        <strain evidence="3">5032</strain>
    </source>
</reference>
<dbReference type="Pfam" id="PF04076">
    <property type="entry name" value="BOF"/>
    <property type="match status" value="1"/>
</dbReference>
<name>A0A9D2HMJ6_9BACT</name>
<proteinExistence type="predicted"/>
<evidence type="ECO:0000256" key="1">
    <source>
        <dbReference type="ARBA" id="ARBA00022729"/>
    </source>
</evidence>
<dbReference type="InterPro" id="IPR036700">
    <property type="entry name" value="BOBF_sf"/>
</dbReference>
<evidence type="ECO:0000313" key="4">
    <source>
        <dbReference type="Proteomes" id="UP000823821"/>
    </source>
</evidence>
<dbReference type="AlphaFoldDB" id="A0A9D2HMJ6"/>
<dbReference type="EMBL" id="DWZD01000011">
    <property type="protein sequence ID" value="HJA78228.1"/>
    <property type="molecule type" value="Genomic_DNA"/>
</dbReference>
<dbReference type="SUPFAM" id="SSF101756">
    <property type="entry name" value="Hypothetical protein YgiW"/>
    <property type="match status" value="1"/>
</dbReference>
<evidence type="ECO:0000313" key="3">
    <source>
        <dbReference type="EMBL" id="HJA78228.1"/>
    </source>
</evidence>
<keyword evidence="1 2" id="KW-0732">Signal</keyword>
<dbReference type="PANTHER" id="PTHR36571:SF1">
    <property type="entry name" value="PROTEIN YGIW"/>
    <property type="match status" value="1"/>
</dbReference>
<dbReference type="Proteomes" id="UP000823821">
    <property type="component" value="Unassembled WGS sequence"/>
</dbReference>
<reference evidence="3" key="2">
    <citation type="submission" date="2021-04" db="EMBL/GenBank/DDBJ databases">
        <authorList>
            <person name="Gilroy R."/>
        </authorList>
    </citation>
    <scope>NUCLEOTIDE SEQUENCE</scope>
    <source>
        <strain evidence="3">5032</strain>
    </source>
</reference>
<dbReference type="NCBIfam" id="NF033674">
    <property type="entry name" value="stress_OB_fold"/>
    <property type="match status" value="1"/>
</dbReference>
<feature type="chain" id="PRO_5038558797" evidence="2">
    <location>
        <begin position="24"/>
        <end position="122"/>
    </location>
</feature>
<comment type="caution">
    <text evidence="3">The sequence shown here is derived from an EMBL/GenBank/DDBJ whole genome shotgun (WGS) entry which is preliminary data.</text>
</comment>
<protein>
    <submittedName>
        <fullName evidence="3">NirD/YgiW/YdeI family stress tolerance protein</fullName>
    </submittedName>
</protein>
<accession>A0A9D2HMJ6</accession>
<organism evidence="3 4">
    <name type="scientific">Candidatus Desulfovibrio intestinavium</name>
    <dbReference type="NCBI Taxonomy" id="2838534"/>
    <lineage>
        <taxon>Bacteria</taxon>
        <taxon>Pseudomonadati</taxon>
        <taxon>Thermodesulfobacteriota</taxon>
        <taxon>Desulfovibrionia</taxon>
        <taxon>Desulfovibrionales</taxon>
        <taxon>Desulfovibrionaceae</taxon>
        <taxon>Desulfovibrio</taxon>
    </lineage>
</organism>
<feature type="signal peptide" evidence="2">
    <location>
        <begin position="1"/>
        <end position="23"/>
    </location>
</feature>
<gene>
    <name evidence="3" type="ORF">H9784_01465</name>
</gene>
<dbReference type="Gene3D" id="2.40.50.200">
    <property type="entry name" value="Bacterial OB-fold"/>
    <property type="match status" value="1"/>
</dbReference>
<dbReference type="InterPro" id="IPR005220">
    <property type="entry name" value="CarO-like"/>
</dbReference>
<sequence length="122" mass="13516">MRISFPLLALALLSLLPPCPAEAAFLGPSATNAPASSLRECADAEEMTTCVLSGHIVRREHKNRYTFESEGGQMIVDIPPHVFGQLDVRPEQTVRLTGEVGGKRHPERMDTHLRVRYIEVLP</sequence>